<keyword evidence="2" id="KW-0560">Oxidoreductase</keyword>
<dbReference type="EMBL" id="FXTN01000014">
    <property type="protein sequence ID" value="SMO97283.1"/>
    <property type="molecule type" value="Genomic_DNA"/>
</dbReference>
<keyword evidence="5" id="KW-1185">Reference proteome</keyword>
<dbReference type="GO" id="GO:0070402">
    <property type="term" value="F:NADPH binding"/>
    <property type="evidence" value="ECO:0007669"/>
    <property type="project" value="TreeGrafter"/>
</dbReference>
<feature type="domain" description="PTS EIIA type-4" evidence="3">
    <location>
        <begin position="136"/>
        <end position="310"/>
    </location>
</feature>
<dbReference type="InterPro" id="IPR013154">
    <property type="entry name" value="ADH-like_N"/>
</dbReference>
<evidence type="ECO:0000256" key="2">
    <source>
        <dbReference type="ARBA" id="ARBA00023002"/>
    </source>
</evidence>
<proteinExistence type="predicted"/>
<gene>
    <name evidence="4" type="ORF">SAMN06265348_11418</name>
</gene>
<dbReference type="Gene3D" id="3.90.180.10">
    <property type="entry name" value="Medium-chain alcohol dehydrogenases, catalytic domain"/>
    <property type="match status" value="1"/>
</dbReference>
<name>A0A521FM65_9SPHI</name>
<dbReference type="PROSITE" id="PS51096">
    <property type="entry name" value="PTS_EIIA_TYPE_4"/>
    <property type="match status" value="1"/>
</dbReference>
<dbReference type="Pfam" id="PF08240">
    <property type="entry name" value="ADH_N"/>
    <property type="match status" value="1"/>
</dbReference>
<dbReference type="Gene3D" id="3.40.50.720">
    <property type="entry name" value="NAD(P)-binding Rossmann-like Domain"/>
    <property type="match status" value="1"/>
</dbReference>
<dbReference type="InterPro" id="IPR011032">
    <property type="entry name" value="GroES-like_sf"/>
</dbReference>
<evidence type="ECO:0000259" key="3">
    <source>
        <dbReference type="PROSITE" id="PS51096"/>
    </source>
</evidence>
<dbReference type="InterPro" id="IPR013149">
    <property type="entry name" value="ADH-like_C"/>
</dbReference>
<organism evidence="4 5">
    <name type="scientific">Pedobacter westerhofensis</name>
    <dbReference type="NCBI Taxonomy" id="425512"/>
    <lineage>
        <taxon>Bacteria</taxon>
        <taxon>Pseudomonadati</taxon>
        <taxon>Bacteroidota</taxon>
        <taxon>Sphingobacteriia</taxon>
        <taxon>Sphingobacteriales</taxon>
        <taxon>Sphingobacteriaceae</taxon>
        <taxon>Pedobacter</taxon>
    </lineage>
</organism>
<reference evidence="4 5" key="1">
    <citation type="submission" date="2017-05" db="EMBL/GenBank/DDBJ databases">
        <authorList>
            <person name="Varghese N."/>
            <person name="Submissions S."/>
        </authorList>
    </citation>
    <scope>NUCLEOTIDE SEQUENCE [LARGE SCALE GENOMIC DNA]</scope>
    <source>
        <strain evidence="4 5">DSM 19036</strain>
    </source>
</reference>
<keyword evidence="1" id="KW-0521">NADP</keyword>
<dbReference type="Pfam" id="PF00107">
    <property type="entry name" value="ADH_zinc_N"/>
    <property type="match status" value="1"/>
</dbReference>
<evidence type="ECO:0000313" key="4">
    <source>
        <dbReference type="EMBL" id="SMO97283.1"/>
    </source>
</evidence>
<dbReference type="SUPFAM" id="SSF51735">
    <property type="entry name" value="NAD(P)-binding Rossmann-fold domains"/>
    <property type="match status" value="1"/>
</dbReference>
<dbReference type="RefSeq" id="WP_142530670.1">
    <property type="nucleotide sequence ID" value="NZ_CBCSJO010000013.1"/>
</dbReference>
<evidence type="ECO:0000313" key="5">
    <source>
        <dbReference type="Proteomes" id="UP000320300"/>
    </source>
</evidence>
<dbReference type="InterPro" id="IPR036291">
    <property type="entry name" value="NAD(P)-bd_dom_sf"/>
</dbReference>
<dbReference type="Proteomes" id="UP000320300">
    <property type="component" value="Unassembled WGS sequence"/>
</dbReference>
<dbReference type="GO" id="GO:0016020">
    <property type="term" value="C:membrane"/>
    <property type="evidence" value="ECO:0007669"/>
    <property type="project" value="InterPro"/>
</dbReference>
<dbReference type="GO" id="GO:0016651">
    <property type="term" value="F:oxidoreductase activity, acting on NAD(P)H"/>
    <property type="evidence" value="ECO:0007669"/>
    <property type="project" value="TreeGrafter"/>
</dbReference>
<sequence>MKAAVYYENGGPEVFRLEEVPAPVPQIDEILIRIHSISIEGGDLISREMLPLEAIPTIVGYQSAGTIVAMGDSVTGFSIGQRVLANSRSGSHAEYIAVEASRVWAISDQMSFEIAAAVPVIFFTAHECLFTFGRLQAGQTVLIHGGSGALGLAAIQIAKKAGARIITTGSDDDKLERLRAFGADYQVNYRKDDFVEEVMKITNGRGVDLVLDSVGGSNLARSIQSVRFRGIVTFVGGTGRDQTPLDPYLLWPKNVSLSGVFIPMTIEFERQRLHDVVSAYLQDIAESKYQVVLDKTFSLNEVTEAHQYILDKKAFGRVIMQP</sequence>
<dbReference type="AlphaFoldDB" id="A0A521FM65"/>
<dbReference type="GO" id="GO:0009401">
    <property type="term" value="P:phosphoenolpyruvate-dependent sugar phosphotransferase system"/>
    <property type="evidence" value="ECO:0007669"/>
    <property type="project" value="InterPro"/>
</dbReference>
<dbReference type="OrthoDB" id="9787435at2"/>
<dbReference type="SMART" id="SM00829">
    <property type="entry name" value="PKS_ER"/>
    <property type="match status" value="1"/>
</dbReference>
<dbReference type="SUPFAM" id="SSF50129">
    <property type="entry name" value="GroES-like"/>
    <property type="match status" value="1"/>
</dbReference>
<accession>A0A521FM65</accession>
<dbReference type="InterPro" id="IPR020843">
    <property type="entry name" value="ER"/>
</dbReference>
<evidence type="ECO:0000256" key="1">
    <source>
        <dbReference type="ARBA" id="ARBA00022857"/>
    </source>
</evidence>
<dbReference type="InterPro" id="IPR004701">
    <property type="entry name" value="PTS_EIIA_man-typ"/>
</dbReference>
<dbReference type="PANTHER" id="PTHR48106">
    <property type="entry name" value="QUINONE OXIDOREDUCTASE PIG3-RELATED"/>
    <property type="match status" value="1"/>
</dbReference>
<protein>
    <submittedName>
        <fullName evidence="4">NADPH:quinone reductase</fullName>
    </submittedName>
</protein>